<feature type="region of interest" description="Disordered" evidence="8">
    <location>
        <begin position="64"/>
        <end position="91"/>
    </location>
</feature>
<feature type="compositionally biased region" description="Polar residues" evidence="8">
    <location>
        <begin position="111"/>
        <end position="124"/>
    </location>
</feature>
<evidence type="ECO:0000256" key="5">
    <source>
        <dbReference type="ARBA" id="ARBA00022771"/>
    </source>
</evidence>
<keyword evidence="5" id="KW-0863">Zinc-finger</keyword>
<keyword evidence="3" id="KW-0808">Transferase</keyword>
<dbReference type="GO" id="GO:0008270">
    <property type="term" value="F:zinc ion binding"/>
    <property type="evidence" value="ECO:0007669"/>
    <property type="project" value="UniProtKB-KW"/>
</dbReference>
<evidence type="ECO:0000256" key="3">
    <source>
        <dbReference type="ARBA" id="ARBA00022679"/>
    </source>
</evidence>
<evidence type="ECO:0000313" key="9">
    <source>
        <dbReference type="EMBL" id="MQL80620.1"/>
    </source>
</evidence>
<sequence length="449" mass="49669">MLCTHQASCTKMERGRSHLHTNPCNVLGNAADFLNPSSDPVISASGSPASFHLSQFTGYHDNCVSHSHQHHRQQPPATSNHLDSVGSSNFENPYVHSSSVSNYLSTPEIGSDQQSFSRTSTRGASRNHHGTGDPRGAHKDKNAVQVPGDYVHDMSPLNSGMQSGDELCEVRFNMMGANFNAPEYRHGFLPLAEGCQPDVTRLQMESPFWHHHNHNHLFQMNYFGPSFQPGFTWVEQLRSNPGVGSMWNNPTMPYFEGSLDFGNMGCHQGFSFGRNPAIFHSPSAHSLPHLQPVQGMQVPNYSHHPRIPVLNNLLHHHMINTSREGLDSVASGPRPFPSNVDEWSYRPYRRLPQAVADPSGNRMRILSAQELLALEEQIGNVKTGLPEEAILKNLKMSTFSTPASLVNSSPDNAAETGTCIICQVWTRVTGQNEAPNWMMVATLVYSSSE</sequence>
<name>A0A843UFD7_COLES</name>
<dbReference type="AlphaFoldDB" id="A0A843UFD7"/>
<dbReference type="GO" id="GO:0061630">
    <property type="term" value="F:ubiquitin protein ligase activity"/>
    <property type="evidence" value="ECO:0007669"/>
    <property type="project" value="UniProtKB-EC"/>
</dbReference>
<comment type="caution">
    <text evidence="9">The sequence shown here is derived from an EMBL/GenBank/DDBJ whole genome shotgun (WGS) entry which is preliminary data.</text>
</comment>
<feature type="region of interest" description="Disordered" evidence="8">
    <location>
        <begin position="105"/>
        <end position="141"/>
    </location>
</feature>
<comment type="catalytic activity">
    <reaction evidence="1">
        <text>S-ubiquitinyl-[E2 ubiquitin-conjugating enzyme]-L-cysteine + [acceptor protein]-L-lysine = [E2 ubiquitin-conjugating enzyme]-L-cysteine + N(6)-ubiquitinyl-[acceptor protein]-L-lysine.</text>
        <dbReference type="EC" id="2.3.2.27"/>
    </reaction>
</comment>
<gene>
    <name evidence="9" type="ORF">Taro_013052</name>
</gene>
<evidence type="ECO:0000256" key="2">
    <source>
        <dbReference type="ARBA" id="ARBA00012483"/>
    </source>
</evidence>
<evidence type="ECO:0000256" key="8">
    <source>
        <dbReference type="SAM" id="MobiDB-lite"/>
    </source>
</evidence>
<dbReference type="InterPro" id="IPR045191">
    <property type="entry name" value="MBR1/2-like"/>
</dbReference>
<evidence type="ECO:0000313" key="10">
    <source>
        <dbReference type="Proteomes" id="UP000652761"/>
    </source>
</evidence>
<evidence type="ECO:0000256" key="1">
    <source>
        <dbReference type="ARBA" id="ARBA00000900"/>
    </source>
</evidence>
<keyword evidence="10" id="KW-1185">Reference proteome</keyword>
<keyword evidence="4" id="KW-0479">Metal-binding</keyword>
<evidence type="ECO:0000256" key="7">
    <source>
        <dbReference type="ARBA" id="ARBA00022833"/>
    </source>
</evidence>
<dbReference type="EMBL" id="NMUH01000517">
    <property type="protein sequence ID" value="MQL80620.1"/>
    <property type="molecule type" value="Genomic_DNA"/>
</dbReference>
<evidence type="ECO:0000256" key="6">
    <source>
        <dbReference type="ARBA" id="ARBA00022786"/>
    </source>
</evidence>
<accession>A0A843UFD7</accession>
<protein>
    <recommendedName>
        <fullName evidence="2">RING-type E3 ubiquitin transferase</fullName>
        <ecNumber evidence="2">2.3.2.27</ecNumber>
    </recommendedName>
</protein>
<reference evidence="9" key="1">
    <citation type="submission" date="2017-07" db="EMBL/GenBank/DDBJ databases">
        <title>Taro Niue Genome Assembly and Annotation.</title>
        <authorList>
            <person name="Atibalentja N."/>
            <person name="Keating K."/>
            <person name="Fields C.J."/>
        </authorList>
    </citation>
    <scope>NUCLEOTIDE SEQUENCE</scope>
    <source>
        <strain evidence="9">Niue_2</strain>
        <tissue evidence="9">Leaf</tissue>
    </source>
</reference>
<dbReference type="Proteomes" id="UP000652761">
    <property type="component" value="Unassembled WGS sequence"/>
</dbReference>
<feature type="compositionally biased region" description="Basic and acidic residues" evidence="8">
    <location>
        <begin position="130"/>
        <end position="141"/>
    </location>
</feature>
<organism evidence="9 10">
    <name type="scientific">Colocasia esculenta</name>
    <name type="common">Wild taro</name>
    <name type="synonym">Arum esculentum</name>
    <dbReference type="NCBI Taxonomy" id="4460"/>
    <lineage>
        <taxon>Eukaryota</taxon>
        <taxon>Viridiplantae</taxon>
        <taxon>Streptophyta</taxon>
        <taxon>Embryophyta</taxon>
        <taxon>Tracheophyta</taxon>
        <taxon>Spermatophyta</taxon>
        <taxon>Magnoliopsida</taxon>
        <taxon>Liliopsida</taxon>
        <taxon>Araceae</taxon>
        <taxon>Aroideae</taxon>
        <taxon>Colocasieae</taxon>
        <taxon>Colocasia</taxon>
    </lineage>
</organism>
<dbReference type="PANTHER" id="PTHR22937">
    <property type="entry name" value="E3 UBIQUITIN-PROTEIN LIGASE RNF165"/>
    <property type="match status" value="1"/>
</dbReference>
<keyword evidence="6" id="KW-0833">Ubl conjugation pathway</keyword>
<keyword evidence="7" id="KW-0862">Zinc</keyword>
<evidence type="ECO:0000256" key="4">
    <source>
        <dbReference type="ARBA" id="ARBA00022723"/>
    </source>
</evidence>
<feature type="compositionally biased region" description="Polar residues" evidence="8">
    <location>
        <begin position="75"/>
        <end position="91"/>
    </location>
</feature>
<dbReference type="EC" id="2.3.2.27" evidence="2"/>
<dbReference type="PANTHER" id="PTHR22937:SF65">
    <property type="entry name" value="E3 UBIQUITIN-PROTEIN LIGASE ARK2C"/>
    <property type="match status" value="1"/>
</dbReference>
<proteinExistence type="predicted"/>